<gene>
    <name evidence="3" type="primary">Necator_chrV.g18997</name>
    <name evidence="3" type="ORF">RB195_014206</name>
</gene>
<dbReference type="PROSITE" id="PS50994">
    <property type="entry name" value="INTEGRASE"/>
    <property type="match status" value="1"/>
</dbReference>
<name>A0ABR1E1S6_NECAM</name>
<proteinExistence type="predicted"/>
<dbReference type="Pfam" id="PF18701">
    <property type="entry name" value="DUF5641"/>
    <property type="match status" value="1"/>
</dbReference>
<feature type="domain" description="Integrase catalytic" evidence="2">
    <location>
        <begin position="10"/>
        <end position="195"/>
    </location>
</feature>
<dbReference type="InterPro" id="IPR001584">
    <property type="entry name" value="Integrase_cat-core"/>
</dbReference>
<reference evidence="3 4" key="1">
    <citation type="submission" date="2023-08" db="EMBL/GenBank/DDBJ databases">
        <title>A Necator americanus chromosomal reference genome.</title>
        <authorList>
            <person name="Ilik V."/>
            <person name="Petrzelkova K.J."/>
            <person name="Pardy F."/>
            <person name="Fuh T."/>
            <person name="Niatou-Singa F.S."/>
            <person name="Gouil Q."/>
            <person name="Baker L."/>
            <person name="Ritchie M.E."/>
            <person name="Jex A.R."/>
            <person name="Gazzola D."/>
            <person name="Li H."/>
            <person name="Toshio Fujiwara R."/>
            <person name="Zhan B."/>
            <person name="Aroian R.V."/>
            <person name="Pafco B."/>
            <person name="Schwarz E.M."/>
        </authorList>
    </citation>
    <scope>NUCLEOTIDE SEQUENCE [LARGE SCALE GENOMIC DNA]</scope>
    <source>
        <strain evidence="3 4">Aroian</strain>
        <tissue evidence="3">Whole animal</tissue>
    </source>
</reference>
<feature type="compositionally biased region" description="Polar residues" evidence="1">
    <location>
        <begin position="341"/>
        <end position="352"/>
    </location>
</feature>
<protein>
    <recommendedName>
        <fullName evidence="2">Integrase catalytic domain-containing protein</fullName>
    </recommendedName>
</protein>
<dbReference type="PANTHER" id="PTHR47331">
    <property type="entry name" value="PHD-TYPE DOMAIN-CONTAINING PROTEIN"/>
    <property type="match status" value="1"/>
</dbReference>
<dbReference type="InterPro" id="IPR040676">
    <property type="entry name" value="DUF5641"/>
</dbReference>
<dbReference type="SUPFAM" id="SSF53098">
    <property type="entry name" value="Ribonuclease H-like"/>
    <property type="match status" value="1"/>
</dbReference>
<evidence type="ECO:0000256" key="1">
    <source>
        <dbReference type="SAM" id="MobiDB-lite"/>
    </source>
</evidence>
<feature type="region of interest" description="Disordered" evidence="1">
    <location>
        <begin position="335"/>
        <end position="357"/>
    </location>
</feature>
<organism evidence="3 4">
    <name type="scientific">Necator americanus</name>
    <name type="common">Human hookworm</name>
    <dbReference type="NCBI Taxonomy" id="51031"/>
    <lineage>
        <taxon>Eukaryota</taxon>
        <taxon>Metazoa</taxon>
        <taxon>Ecdysozoa</taxon>
        <taxon>Nematoda</taxon>
        <taxon>Chromadorea</taxon>
        <taxon>Rhabditida</taxon>
        <taxon>Rhabditina</taxon>
        <taxon>Rhabditomorpha</taxon>
        <taxon>Strongyloidea</taxon>
        <taxon>Ancylostomatidae</taxon>
        <taxon>Bunostominae</taxon>
        <taxon>Necator</taxon>
    </lineage>
</organism>
<dbReference type="InterPro" id="IPR036397">
    <property type="entry name" value="RNaseH_sf"/>
</dbReference>
<keyword evidence="4" id="KW-1185">Reference proteome</keyword>
<sequence length="495" mass="55977">MPPLPKDRVILTKPFQTVGCGFLGPLRSKTSGKLYVCLYTCLTTRAVHLEAVEDLSAIAFLDSLIRFISRRRVPKIIRSDCGTNFKLGQRVIETLFQHDEKNEKIFVMSYSASRGIQWVFNPPGAPWMGEAWERLVGTVKRAIAKSVGRRKLTPLELHTLVTQIEAIINTRPLTALSFSVDNIHLKPIDFLQTHLKHRLTPTSSEEFEDPSYDLTLIHTMSQAKQALDHVKIITEKFWVKWHVDYLTALREIQSNIQKQPRHVKHIEPQLKEIVLVEQENLPRANWCYGKIVELVRSNDGLIRSAKLLMHNKHIWHRPLNKMYPLEICTGGTREISEDHTSNTAPDLPQSSEGDVLKSGRPTRAAKLKAMKTIRKLSEEHNEVHVTKVHGSNGLFNFVALTMIITMGCAVRANASINCANGIVNVKPPASKFELCIRSSCRYFENESQNLRLQLPFTAKNTMAKWPAQLPLNQTATVRSPPTTTLFASAVGVSYN</sequence>
<dbReference type="Gene3D" id="3.30.420.10">
    <property type="entry name" value="Ribonuclease H-like superfamily/Ribonuclease H"/>
    <property type="match status" value="1"/>
</dbReference>
<accession>A0ABR1E1S6</accession>
<comment type="caution">
    <text evidence="3">The sequence shown here is derived from an EMBL/GenBank/DDBJ whole genome shotgun (WGS) entry which is preliminary data.</text>
</comment>
<dbReference type="EMBL" id="JAVFWL010000005">
    <property type="protein sequence ID" value="KAK6755681.1"/>
    <property type="molecule type" value="Genomic_DNA"/>
</dbReference>
<dbReference type="InterPro" id="IPR012337">
    <property type="entry name" value="RNaseH-like_sf"/>
</dbReference>
<evidence type="ECO:0000313" key="4">
    <source>
        <dbReference type="Proteomes" id="UP001303046"/>
    </source>
</evidence>
<dbReference type="Proteomes" id="UP001303046">
    <property type="component" value="Unassembled WGS sequence"/>
</dbReference>
<evidence type="ECO:0000313" key="3">
    <source>
        <dbReference type="EMBL" id="KAK6755681.1"/>
    </source>
</evidence>
<evidence type="ECO:0000259" key="2">
    <source>
        <dbReference type="PROSITE" id="PS50994"/>
    </source>
</evidence>